<comment type="caution">
    <text evidence="1">The sequence shown here is derived from an EMBL/GenBank/DDBJ whole genome shotgun (WGS) entry which is preliminary data.</text>
</comment>
<gene>
    <name evidence="1" type="ORF">SDC9_45457</name>
</gene>
<dbReference type="EMBL" id="VSSQ01000655">
    <property type="protein sequence ID" value="MPL99240.1"/>
    <property type="molecule type" value="Genomic_DNA"/>
</dbReference>
<accession>A0A644W6Y9</accession>
<dbReference type="AlphaFoldDB" id="A0A644W6Y9"/>
<name>A0A644W6Y9_9ZZZZ</name>
<reference evidence="1" key="1">
    <citation type="submission" date="2019-08" db="EMBL/GenBank/DDBJ databases">
        <authorList>
            <person name="Kucharzyk K."/>
            <person name="Murdoch R.W."/>
            <person name="Higgins S."/>
            <person name="Loffler F."/>
        </authorList>
    </citation>
    <scope>NUCLEOTIDE SEQUENCE</scope>
</reference>
<proteinExistence type="predicted"/>
<sequence>MNDLGVKLHTVELLLLVLNDCKGAVFGAACMLEAFGKRTHRIAMAHPEP</sequence>
<evidence type="ECO:0000313" key="1">
    <source>
        <dbReference type="EMBL" id="MPL99240.1"/>
    </source>
</evidence>
<organism evidence="1">
    <name type="scientific">bioreactor metagenome</name>
    <dbReference type="NCBI Taxonomy" id="1076179"/>
    <lineage>
        <taxon>unclassified sequences</taxon>
        <taxon>metagenomes</taxon>
        <taxon>ecological metagenomes</taxon>
    </lineage>
</organism>
<protein>
    <submittedName>
        <fullName evidence="1">Uncharacterized protein</fullName>
    </submittedName>
</protein>